<dbReference type="Proteomes" id="UP001205861">
    <property type="component" value="Unassembled WGS sequence"/>
</dbReference>
<dbReference type="Pfam" id="PF01041">
    <property type="entry name" value="DegT_DnrJ_EryC1"/>
    <property type="match status" value="1"/>
</dbReference>
<organism evidence="3 4">
    <name type="scientific">Massilia solisilvae</name>
    <dbReference type="NCBI Taxonomy" id="1811225"/>
    <lineage>
        <taxon>Bacteria</taxon>
        <taxon>Pseudomonadati</taxon>
        <taxon>Pseudomonadota</taxon>
        <taxon>Betaproteobacteria</taxon>
        <taxon>Burkholderiales</taxon>
        <taxon>Oxalobacteraceae</taxon>
        <taxon>Telluria group</taxon>
        <taxon>Massilia</taxon>
    </lineage>
</organism>
<dbReference type="EMBL" id="JANUGV010000005">
    <property type="protein sequence ID" value="MCS0609991.1"/>
    <property type="molecule type" value="Genomic_DNA"/>
</dbReference>
<evidence type="ECO:0000256" key="1">
    <source>
        <dbReference type="ARBA" id="ARBA00037999"/>
    </source>
</evidence>
<dbReference type="SUPFAM" id="SSF53383">
    <property type="entry name" value="PLP-dependent transferases"/>
    <property type="match status" value="1"/>
</dbReference>
<dbReference type="Gene3D" id="3.40.640.10">
    <property type="entry name" value="Type I PLP-dependent aspartate aminotransferase-like (Major domain)"/>
    <property type="match status" value="1"/>
</dbReference>
<dbReference type="RefSeq" id="WP_258857609.1">
    <property type="nucleotide sequence ID" value="NZ_JANUGV010000005.1"/>
</dbReference>
<keyword evidence="2" id="KW-0663">Pyridoxal phosphate</keyword>
<dbReference type="GO" id="GO:0008483">
    <property type="term" value="F:transaminase activity"/>
    <property type="evidence" value="ECO:0007669"/>
    <property type="project" value="UniProtKB-KW"/>
</dbReference>
<dbReference type="PANTHER" id="PTHR30244">
    <property type="entry name" value="TRANSAMINASE"/>
    <property type="match status" value="1"/>
</dbReference>
<accession>A0ABT2BNM4</accession>
<sequence>MSHATRPIPLSPVLSFSALRRARGTRTRSVLDAGEARFVTSGRIAIGLALREMGIKAGDKVLVPAWHSPSMVPPVLWRGAQPVFYQLRADTSADLADIVDKLDDTVRVLVVTHYFGFPQPEIATLRALCDARGIRLLEDCAHCLIGEHQGRPVGAWGDYAIASSMKFLPIYEGGLLVSARHSLRQVALRSAGPGFEAKIALASLEKAFAHGRLRAARAALWLPMKARDAAWGMLKRRTKAGAVPLAPDSSDSSFNFDPRWIDKRSSWFARLVTRLASPARIAAARRANYERIDANLRGLPGGRALYPRLPDGTCPWVFPFLADDPEALCERLRQAGVPVVRFGLPLWQGVDDSVCATSARLSRHVVGFACHQELQEQELAWMIETIRKALA</sequence>
<dbReference type="PANTHER" id="PTHR30244:SF34">
    <property type="entry name" value="DTDP-4-AMINO-4,6-DIDEOXYGALACTOSE TRANSAMINASE"/>
    <property type="match status" value="1"/>
</dbReference>
<keyword evidence="3" id="KW-0032">Aminotransferase</keyword>
<dbReference type="InterPro" id="IPR015421">
    <property type="entry name" value="PyrdxlP-dep_Trfase_major"/>
</dbReference>
<reference evidence="3 4" key="1">
    <citation type="submission" date="2022-08" db="EMBL/GenBank/DDBJ databases">
        <title>Reclassification of Massilia species as members of the genera Telluria, Duganella, Pseudoduganella, Mokoshia gen. nov. and Zemynaea gen. nov. using orthogonal and non-orthogonal genome-based approaches.</title>
        <authorList>
            <person name="Bowman J.P."/>
        </authorList>
    </citation>
    <scope>NUCLEOTIDE SEQUENCE [LARGE SCALE GENOMIC DNA]</scope>
    <source>
        <strain evidence="3 4">JCM 31607</strain>
    </source>
</reference>
<comment type="similarity">
    <text evidence="1 2">Belongs to the DegT/DnrJ/EryC1 family.</text>
</comment>
<protein>
    <submittedName>
        <fullName evidence="3">Aminotransferase class I/II-fold pyridoxal phosphate-dependent enzyme</fullName>
    </submittedName>
</protein>
<dbReference type="InterPro" id="IPR000653">
    <property type="entry name" value="DegT/StrS_aminotransferase"/>
</dbReference>
<dbReference type="Gene3D" id="3.90.1150.10">
    <property type="entry name" value="Aspartate Aminotransferase, domain 1"/>
    <property type="match status" value="1"/>
</dbReference>
<keyword evidence="3" id="KW-0808">Transferase</keyword>
<dbReference type="InterPro" id="IPR015422">
    <property type="entry name" value="PyrdxlP-dep_Trfase_small"/>
</dbReference>
<evidence type="ECO:0000313" key="4">
    <source>
        <dbReference type="Proteomes" id="UP001205861"/>
    </source>
</evidence>
<keyword evidence="4" id="KW-1185">Reference proteome</keyword>
<dbReference type="InterPro" id="IPR015424">
    <property type="entry name" value="PyrdxlP-dep_Trfase"/>
</dbReference>
<gene>
    <name evidence="3" type="ORF">NX773_17635</name>
</gene>
<name>A0ABT2BNM4_9BURK</name>
<evidence type="ECO:0000256" key="2">
    <source>
        <dbReference type="RuleBase" id="RU004508"/>
    </source>
</evidence>
<evidence type="ECO:0000313" key="3">
    <source>
        <dbReference type="EMBL" id="MCS0609991.1"/>
    </source>
</evidence>
<proteinExistence type="inferred from homology"/>
<comment type="caution">
    <text evidence="3">The sequence shown here is derived from an EMBL/GenBank/DDBJ whole genome shotgun (WGS) entry which is preliminary data.</text>
</comment>